<evidence type="ECO:0000313" key="1">
    <source>
        <dbReference type="EMBL" id="MPC58893.1"/>
    </source>
</evidence>
<dbReference type="AlphaFoldDB" id="A0A5B7GMY5"/>
<protein>
    <submittedName>
        <fullName evidence="1">Uncharacterized protein</fullName>
    </submittedName>
</protein>
<reference evidence="1 2" key="1">
    <citation type="submission" date="2019-05" db="EMBL/GenBank/DDBJ databases">
        <title>Another draft genome of Portunus trituberculatus and its Hox gene families provides insights of decapod evolution.</title>
        <authorList>
            <person name="Jeong J.-H."/>
            <person name="Song I."/>
            <person name="Kim S."/>
            <person name="Choi T."/>
            <person name="Kim D."/>
            <person name="Ryu S."/>
            <person name="Kim W."/>
        </authorList>
    </citation>
    <scope>NUCLEOTIDE SEQUENCE [LARGE SCALE GENOMIC DNA]</scope>
    <source>
        <tissue evidence="1">Muscle</tissue>
    </source>
</reference>
<name>A0A5B7GMY5_PORTR</name>
<accession>A0A5B7GMY5</accession>
<gene>
    <name evidence="1" type="ORF">E2C01_052904</name>
</gene>
<sequence length="96" mass="10765">MRMAYIVSCGKSPNINFRSQQEFMSCSDFISSLTSLCQAGISGQGWVDTREICSASSYNEVFCGMTEGSTAWRDKREDCQGQQDVRKKCLLVVQFP</sequence>
<comment type="caution">
    <text evidence="1">The sequence shown here is derived from an EMBL/GenBank/DDBJ whole genome shotgun (WGS) entry which is preliminary data.</text>
</comment>
<evidence type="ECO:0000313" key="2">
    <source>
        <dbReference type="Proteomes" id="UP000324222"/>
    </source>
</evidence>
<dbReference type="Proteomes" id="UP000324222">
    <property type="component" value="Unassembled WGS sequence"/>
</dbReference>
<dbReference type="EMBL" id="VSRR010016083">
    <property type="protein sequence ID" value="MPC58893.1"/>
    <property type="molecule type" value="Genomic_DNA"/>
</dbReference>
<keyword evidence="2" id="KW-1185">Reference proteome</keyword>
<proteinExistence type="predicted"/>
<organism evidence="1 2">
    <name type="scientific">Portunus trituberculatus</name>
    <name type="common">Swimming crab</name>
    <name type="synonym">Neptunus trituberculatus</name>
    <dbReference type="NCBI Taxonomy" id="210409"/>
    <lineage>
        <taxon>Eukaryota</taxon>
        <taxon>Metazoa</taxon>
        <taxon>Ecdysozoa</taxon>
        <taxon>Arthropoda</taxon>
        <taxon>Crustacea</taxon>
        <taxon>Multicrustacea</taxon>
        <taxon>Malacostraca</taxon>
        <taxon>Eumalacostraca</taxon>
        <taxon>Eucarida</taxon>
        <taxon>Decapoda</taxon>
        <taxon>Pleocyemata</taxon>
        <taxon>Brachyura</taxon>
        <taxon>Eubrachyura</taxon>
        <taxon>Portunoidea</taxon>
        <taxon>Portunidae</taxon>
        <taxon>Portuninae</taxon>
        <taxon>Portunus</taxon>
    </lineage>
</organism>